<sequence length="131" mass="14450">MASLPIPATDWQPANNNTPAIVGKATPPRLTALEWSVVAMAERDGISSIREPSRFISALGSLFGLKRPNRLANERLETLRRVAILAWHHGWNVAKSELIGFLAAGYTMDQYELVQNSVGQARAARSRKTVR</sequence>
<evidence type="ECO:0000313" key="3">
    <source>
        <dbReference type="Proteomes" id="UP001500827"/>
    </source>
</evidence>
<accession>A0ABP7L0T0</accession>
<feature type="region of interest" description="Disordered" evidence="1">
    <location>
        <begin position="1"/>
        <end position="23"/>
    </location>
</feature>
<reference evidence="3" key="1">
    <citation type="journal article" date="2019" name="Int. J. Syst. Evol. Microbiol.">
        <title>The Global Catalogue of Microorganisms (GCM) 10K type strain sequencing project: providing services to taxonomists for standard genome sequencing and annotation.</title>
        <authorList>
            <consortium name="The Broad Institute Genomics Platform"/>
            <consortium name="The Broad Institute Genome Sequencing Center for Infectious Disease"/>
            <person name="Wu L."/>
            <person name="Ma J."/>
        </authorList>
    </citation>
    <scope>NUCLEOTIDE SEQUENCE [LARGE SCALE GENOMIC DNA]</scope>
    <source>
        <strain evidence="3">JCM 17543</strain>
    </source>
</reference>
<dbReference type="EMBL" id="BAABBM010000001">
    <property type="protein sequence ID" value="GAA3890515.1"/>
    <property type="molecule type" value="Genomic_DNA"/>
</dbReference>
<organism evidence="2 3">
    <name type="scientific">Sphingomonas limnosediminicola</name>
    <dbReference type="NCBI Taxonomy" id="940133"/>
    <lineage>
        <taxon>Bacteria</taxon>
        <taxon>Pseudomonadati</taxon>
        <taxon>Pseudomonadota</taxon>
        <taxon>Alphaproteobacteria</taxon>
        <taxon>Sphingomonadales</taxon>
        <taxon>Sphingomonadaceae</taxon>
        <taxon>Sphingomonas</taxon>
    </lineage>
</organism>
<gene>
    <name evidence="2" type="ORF">GCM10022276_06980</name>
</gene>
<evidence type="ECO:0000256" key="1">
    <source>
        <dbReference type="SAM" id="MobiDB-lite"/>
    </source>
</evidence>
<comment type="caution">
    <text evidence="2">The sequence shown here is derived from an EMBL/GenBank/DDBJ whole genome shotgun (WGS) entry which is preliminary data.</text>
</comment>
<dbReference type="RefSeq" id="WP_344698300.1">
    <property type="nucleotide sequence ID" value="NZ_BAABBM010000001.1"/>
</dbReference>
<dbReference type="Proteomes" id="UP001500827">
    <property type="component" value="Unassembled WGS sequence"/>
</dbReference>
<keyword evidence="3" id="KW-1185">Reference proteome</keyword>
<proteinExistence type="predicted"/>
<evidence type="ECO:0000313" key="2">
    <source>
        <dbReference type="EMBL" id="GAA3890515.1"/>
    </source>
</evidence>
<name>A0ABP7L0T0_9SPHN</name>
<protein>
    <submittedName>
        <fullName evidence="2">Uncharacterized protein</fullName>
    </submittedName>
</protein>